<dbReference type="Proteomes" id="UP000051679">
    <property type="component" value="Unassembled WGS sequence"/>
</dbReference>
<accession>A0A0R1ZKW8</accession>
<dbReference type="InterPro" id="IPR049731">
    <property type="entry name" value="LVIS_2131-like"/>
</dbReference>
<dbReference type="AlphaFoldDB" id="A0A0R1ZKW8"/>
<proteinExistence type="predicted"/>
<dbReference type="NCBIfam" id="NF040508">
    <property type="entry name" value="LVIS_2131_fam"/>
    <property type="match status" value="1"/>
</dbReference>
<keyword evidence="1" id="KW-0812">Transmembrane</keyword>
<keyword evidence="1" id="KW-1133">Transmembrane helix</keyword>
<name>A0A0R1ZKW8_9LACO</name>
<feature type="transmembrane region" description="Helical" evidence="1">
    <location>
        <begin position="6"/>
        <end position="26"/>
    </location>
</feature>
<keyword evidence="1" id="KW-0472">Membrane</keyword>
<evidence type="ECO:0000313" key="3">
    <source>
        <dbReference type="Proteomes" id="UP000051679"/>
    </source>
</evidence>
<dbReference type="OrthoDB" id="2311501at2"/>
<dbReference type="PATRIC" id="fig|1291052.5.peg.1153"/>
<evidence type="ECO:0000313" key="2">
    <source>
        <dbReference type="EMBL" id="KRM55630.1"/>
    </source>
</evidence>
<organism evidence="2 3">
    <name type="scientific">Lacticaseibacillus sharpeae JCM 1186 = DSM 20505</name>
    <dbReference type="NCBI Taxonomy" id="1291052"/>
    <lineage>
        <taxon>Bacteria</taxon>
        <taxon>Bacillati</taxon>
        <taxon>Bacillota</taxon>
        <taxon>Bacilli</taxon>
        <taxon>Lactobacillales</taxon>
        <taxon>Lactobacillaceae</taxon>
        <taxon>Lacticaseibacillus</taxon>
    </lineage>
</organism>
<dbReference type="EMBL" id="AYYO01000016">
    <property type="protein sequence ID" value="KRM55630.1"/>
    <property type="molecule type" value="Genomic_DNA"/>
</dbReference>
<evidence type="ECO:0000256" key="1">
    <source>
        <dbReference type="SAM" id="Phobius"/>
    </source>
</evidence>
<keyword evidence="3" id="KW-1185">Reference proteome</keyword>
<feature type="transmembrane region" description="Helical" evidence="1">
    <location>
        <begin position="46"/>
        <end position="68"/>
    </location>
</feature>
<reference evidence="2 3" key="1">
    <citation type="journal article" date="2015" name="Genome Announc.">
        <title>Expanding the biotechnology potential of lactobacilli through comparative genomics of 213 strains and associated genera.</title>
        <authorList>
            <person name="Sun Z."/>
            <person name="Harris H.M."/>
            <person name="McCann A."/>
            <person name="Guo C."/>
            <person name="Argimon S."/>
            <person name="Zhang W."/>
            <person name="Yang X."/>
            <person name="Jeffery I.B."/>
            <person name="Cooney J.C."/>
            <person name="Kagawa T.F."/>
            <person name="Liu W."/>
            <person name="Song Y."/>
            <person name="Salvetti E."/>
            <person name="Wrobel A."/>
            <person name="Rasinkangas P."/>
            <person name="Parkhill J."/>
            <person name="Rea M.C."/>
            <person name="O'Sullivan O."/>
            <person name="Ritari J."/>
            <person name="Douillard F.P."/>
            <person name="Paul Ross R."/>
            <person name="Yang R."/>
            <person name="Briner A.E."/>
            <person name="Felis G.E."/>
            <person name="de Vos W.M."/>
            <person name="Barrangou R."/>
            <person name="Klaenhammer T.R."/>
            <person name="Caufield P.W."/>
            <person name="Cui Y."/>
            <person name="Zhang H."/>
            <person name="O'Toole P.W."/>
        </authorList>
    </citation>
    <scope>NUCLEOTIDE SEQUENCE [LARGE SCALE GENOMIC DNA]</scope>
    <source>
        <strain evidence="2 3">DSM 20505</strain>
    </source>
</reference>
<gene>
    <name evidence="2" type="ORF">FC18_GL001135</name>
</gene>
<comment type="caution">
    <text evidence="2">The sequence shown here is derived from an EMBL/GenBank/DDBJ whole genome shotgun (WGS) entry which is preliminary data.</text>
</comment>
<dbReference type="RefSeq" id="WP_054678787.1">
    <property type="nucleotide sequence ID" value="NZ_AYYO01000016.1"/>
</dbReference>
<protein>
    <submittedName>
        <fullName evidence="2">Uncharacterized protein</fullName>
    </submittedName>
</protein>
<dbReference type="STRING" id="1291052.FC18_GL001135"/>
<sequence length="213" mass="23897">MNTWNLIGIGAWILLVLYLVFICVNIRNRHIKNIVVHGKKRTGATVVIDIVEVLIFFVVGYGLFYAAWMRPVDYTATDQVTVKHEYGPLVMQTDEDQAYYVIVQGTSSNTPSKRYTYWSEGSKIQVSSHNAIINSDASYLPMRAASYPWSKKQLKELKKLDKTSDHAYAATISAKYKDTFLNGLGMHAGKAAGSFTIIRIPNDSLINVQPLSN</sequence>